<proteinExistence type="predicted"/>
<dbReference type="EMBL" id="WSFT01000012">
    <property type="protein sequence ID" value="MBS4537103.1"/>
    <property type="molecule type" value="Genomic_DNA"/>
</dbReference>
<keyword evidence="3" id="KW-1185">Reference proteome</keyword>
<evidence type="ECO:0000313" key="3">
    <source>
        <dbReference type="Proteomes" id="UP000724672"/>
    </source>
</evidence>
<dbReference type="RefSeq" id="WP_203365034.1">
    <property type="nucleotide sequence ID" value="NZ_WSFT01000012.1"/>
</dbReference>
<keyword evidence="1" id="KW-1133">Transmembrane helix</keyword>
<feature type="transmembrane region" description="Helical" evidence="1">
    <location>
        <begin position="75"/>
        <end position="97"/>
    </location>
</feature>
<sequence length="117" mass="13279">MVIKENISNLKTLIQKNKFLKVIIMILPLIYPTIFVLNINGILSNELFNPIPLVWIGFYSSIILIYFLGLNLINILLVLINVCIILILMFISMMGGVGAPLSLTIKMILPFIPLHWL</sequence>
<gene>
    <name evidence="2" type="ORF">GOQ27_01435</name>
</gene>
<name>A0A942UR89_9FIRM</name>
<evidence type="ECO:0000256" key="1">
    <source>
        <dbReference type="SAM" id="Phobius"/>
    </source>
</evidence>
<keyword evidence="1" id="KW-0812">Transmembrane</keyword>
<feature type="transmembrane region" description="Helical" evidence="1">
    <location>
        <begin position="51"/>
        <end position="68"/>
    </location>
</feature>
<organism evidence="2 3">
    <name type="scientific">Anaeromonas frigoriresistens</name>
    <dbReference type="NCBI Taxonomy" id="2683708"/>
    <lineage>
        <taxon>Bacteria</taxon>
        <taxon>Bacillati</taxon>
        <taxon>Bacillota</taxon>
        <taxon>Tissierellia</taxon>
        <taxon>Tissierellales</taxon>
        <taxon>Thermohalobacteraceae</taxon>
        <taxon>Anaeromonas</taxon>
    </lineage>
</organism>
<feature type="transmembrane region" description="Helical" evidence="1">
    <location>
        <begin position="20"/>
        <end position="39"/>
    </location>
</feature>
<comment type="caution">
    <text evidence="2">The sequence shown here is derived from an EMBL/GenBank/DDBJ whole genome shotgun (WGS) entry which is preliminary data.</text>
</comment>
<protein>
    <submittedName>
        <fullName evidence="2">Uncharacterized protein</fullName>
    </submittedName>
</protein>
<reference evidence="2" key="1">
    <citation type="submission" date="2019-12" db="EMBL/GenBank/DDBJ databases">
        <title>Clostridiaceae gen. nov. sp. nov., isolated from sediment in Xinjiang, China.</title>
        <authorList>
            <person name="Zhang R."/>
        </authorList>
    </citation>
    <scope>NUCLEOTIDE SEQUENCE</scope>
    <source>
        <strain evidence="2">D2Q-11</strain>
    </source>
</reference>
<dbReference type="AlphaFoldDB" id="A0A942UR89"/>
<keyword evidence="1" id="KW-0472">Membrane</keyword>
<dbReference type="Proteomes" id="UP000724672">
    <property type="component" value="Unassembled WGS sequence"/>
</dbReference>
<accession>A0A942UR89</accession>
<evidence type="ECO:0000313" key="2">
    <source>
        <dbReference type="EMBL" id="MBS4537103.1"/>
    </source>
</evidence>